<keyword evidence="4" id="KW-1003">Cell membrane</keyword>
<reference evidence="20 21" key="1">
    <citation type="submission" date="2019-04" db="EMBL/GenBank/DDBJ databases">
        <title>Microbes associate with the intestines of laboratory mice.</title>
        <authorList>
            <person name="Navarre W."/>
            <person name="Wong E."/>
            <person name="Huang K."/>
            <person name="Tropini C."/>
            <person name="Ng K."/>
            <person name="Yu B."/>
        </authorList>
    </citation>
    <scope>NUCLEOTIDE SEQUENCE [LARGE SCALE GENOMIC DNA]</scope>
    <source>
        <strain evidence="20 21">NM62_B4-13</strain>
    </source>
</reference>
<dbReference type="SMART" id="SM00843">
    <property type="entry name" value="Ftsk_gamma"/>
    <property type="match status" value="1"/>
</dbReference>
<evidence type="ECO:0000256" key="8">
    <source>
        <dbReference type="ARBA" id="ARBA00022829"/>
    </source>
</evidence>
<evidence type="ECO:0000256" key="3">
    <source>
        <dbReference type="ARBA" id="ARBA00020887"/>
    </source>
</evidence>
<dbReference type="InterPro" id="IPR003593">
    <property type="entry name" value="AAA+_ATPase"/>
</dbReference>
<dbReference type="InterPro" id="IPR036390">
    <property type="entry name" value="WH_DNA-bd_sf"/>
</dbReference>
<dbReference type="Pfam" id="PF01580">
    <property type="entry name" value="FtsK_SpoIIIE"/>
    <property type="match status" value="1"/>
</dbReference>
<evidence type="ECO:0000256" key="17">
    <source>
        <dbReference type="SAM" id="MobiDB-lite"/>
    </source>
</evidence>
<evidence type="ECO:0000256" key="12">
    <source>
        <dbReference type="ARBA" id="ARBA00023136"/>
    </source>
</evidence>
<dbReference type="PROSITE" id="PS50901">
    <property type="entry name" value="FTSK"/>
    <property type="match status" value="1"/>
</dbReference>
<dbReference type="InterPro" id="IPR041027">
    <property type="entry name" value="FtsK_alpha"/>
</dbReference>
<evidence type="ECO:0000256" key="7">
    <source>
        <dbReference type="ARBA" id="ARBA00022741"/>
    </source>
</evidence>
<dbReference type="InterPro" id="IPR002543">
    <property type="entry name" value="FtsK_dom"/>
</dbReference>
<feature type="region of interest" description="Disordered" evidence="17">
    <location>
        <begin position="767"/>
        <end position="786"/>
    </location>
</feature>
<name>A0A4S2D2P4_STEMA</name>
<comment type="similarity">
    <text evidence="2">Belongs to the FtsK/SpoIIIE/SftA family.</text>
</comment>
<dbReference type="InterPro" id="IPR025199">
    <property type="entry name" value="FtsK_4TM"/>
</dbReference>
<dbReference type="EMBL" id="SRYW01000004">
    <property type="protein sequence ID" value="TGY35436.1"/>
    <property type="molecule type" value="Genomic_DNA"/>
</dbReference>
<dbReference type="InterPro" id="IPR036388">
    <property type="entry name" value="WH-like_DNA-bd_sf"/>
</dbReference>
<dbReference type="GO" id="GO:0005524">
    <property type="term" value="F:ATP binding"/>
    <property type="evidence" value="ECO:0007669"/>
    <property type="project" value="UniProtKB-UniRule"/>
</dbReference>
<dbReference type="SUPFAM" id="SSF46785">
    <property type="entry name" value="Winged helix' DNA-binding domain"/>
    <property type="match status" value="1"/>
</dbReference>
<comment type="caution">
    <text evidence="20">The sequence shown here is derived from an EMBL/GenBank/DDBJ whole genome shotgun (WGS) entry which is preliminary data.</text>
</comment>
<feature type="transmembrane region" description="Helical" evidence="18">
    <location>
        <begin position="153"/>
        <end position="172"/>
    </location>
</feature>
<accession>A0A4S2D2P4</accession>
<evidence type="ECO:0000256" key="15">
    <source>
        <dbReference type="ARBA" id="ARBA00025923"/>
    </source>
</evidence>
<keyword evidence="10 18" id="KW-1133">Transmembrane helix</keyword>
<dbReference type="PANTHER" id="PTHR22683:SF41">
    <property type="entry name" value="DNA TRANSLOCASE FTSK"/>
    <property type="match status" value="1"/>
</dbReference>
<feature type="transmembrane region" description="Helical" evidence="18">
    <location>
        <begin position="36"/>
        <end position="57"/>
    </location>
</feature>
<gene>
    <name evidence="20" type="ORF">E5352_06895</name>
</gene>
<feature type="transmembrane region" description="Helical" evidence="18">
    <location>
        <begin position="125"/>
        <end position="147"/>
    </location>
</feature>
<dbReference type="RefSeq" id="WP_136004111.1">
    <property type="nucleotide sequence ID" value="NZ_SRYW01000004.1"/>
</dbReference>
<dbReference type="GO" id="GO:0003677">
    <property type="term" value="F:DNA binding"/>
    <property type="evidence" value="ECO:0007669"/>
    <property type="project" value="UniProtKB-KW"/>
</dbReference>
<evidence type="ECO:0000256" key="16">
    <source>
        <dbReference type="PROSITE-ProRule" id="PRU00289"/>
    </source>
</evidence>
<evidence type="ECO:0000256" key="9">
    <source>
        <dbReference type="ARBA" id="ARBA00022840"/>
    </source>
</evidence>
<keyword evidence="7 16" id="KW-0547">Nucleotide-binding</keyword>
<evidence type="ECO:0000259" key="19">
    <source>
        <dbReference type="PROSITE" id="PS50901"/>
    </source>
</evidence>
<dbReference type="Proteomes" id="UP000306631">
    <property type="component" value="Unassembled WGS sequence"/>
</dbReference>
<keyword evidence="13" id="KW-0131">Cell cycle</keyword>
<dbReference type="GO" id="GO:0005886">
    <property type="term" value="C:plasma membrane"/>
    <property type="evidence" value="ECO:0007669"/>
    <property type="project" value="UniProtKB-SubCell"/>
</dbReference>
<keyword evidence="11" id="KW-0238">DNA-binding</keyword>
<proteinExistence type="inferred from homology"/>
<organism evidence="20 21">
    <name type="scientific">Stenotrophomonas maltophilia</name>
    <name type="common">Pseudomonas maltophilia</name>
    <name type="synonym">Xanthomonas maltophilia</name>
    <dbReference type="NCBI Taxonomy" id="40324"/>
    <lineage>
        <taxon>Bacteria</taxon>
        <taxon>Pseudomonadati</taxon>
        <taxon>Pseudomonadota</taxon>
        <taxon>Gammaproteobacteria</taxon>
        <taxon>Lysobacterales</taxon>
        <taxon>Lysobacteraceae</taxon>
        <taxon>Stenotrophomonas</taxon>
        <taxon>Stenotrophomonas maltophilia group</taxon>
    </lineage>
</organism>
<keyword evidence="8" id="KW-0159">Chromosome partition</keyword>
<comment type="subunit">
    <text evidence="15">Homohexamer. Forms a ring that surrounds DNA.</text>
</comment>
<dbReference type="FunFam" id="3.40.50.300:FF:000209">
    <property type="entry name" value="Cell division protein FtsK"/>
    <property type="match status" value="1"/>
</dbReference>
<dbReference type="InterPro" id="IPR027417">
    <property type="entry name" value="P-loop_NTPase"/>
</dbReference>
<comment type="subcellular location">
    <subcellularLocation>
        <location evidence="1">Cell membrane</location>
        <topology evidence="1">Multi-pass membrane protein</topology>
    </subcellularLocation>
</comment>
<dbReference type="Gene3D" id="3.40.50.300">
    <property type="entry name" value="P-loop containing nucleotide triphosphate hydrolases"/>
    <property type="match status" value="1"/>
</dbReference>
<dbReference type="GO" id="GO:0007059">
    <property type="term" value="P:chromosome segregation"/>
    <property type="evidence" value="ECO:0007669"/>
    <property type="project" value="UniProtKB-KW"/>
</dbReference>
<feature type="transmembrane region" description="Helical" evidence="18">
    <location>
        <begin position="90"/>
        <end position="113"/>
    </location>
</feature>
<evidence type="ECO:0000256" key="6">
    <source>
        <dbReference type="ARBA" id="ARBA00022692"/>
    </source>
</evidence>
<dbReference type="InterPro" id="IPR050206">
    <property type="entry name" value="FtsK/SpoIIIE/SftA"/>
</dbReference>
<evidence type="ECO:0000313" key="21">
    <source>
        <dbReference type="Proteomes" id="UP000306631"/>
    </source>
</evidence>
<dbReference type="OrthoDB" id="9807790at2"/>
<feature type="transmembrane region" description="Helical" evidence="18">
    <location>
        <begin position="179"/>
        <end position="200"/>
    </location>
</feature>
<dbReference type="Pfam" id="PF09397">
    <property type="entry name" value="FtsK_gamma"/>
    <property type="match status" value="1"/>
</dbReference>
<dbReference type="AlphaFoldDB" id="A0A4S2D2P4"/>
<dbReference type="Pfam" id="PF17854">
    <property type="entry name" value="FtsK_alpha"/>
    <property type="match status" value="1"/>
</dbReference>
<dbReference type="SUPFAM" id="SSF52540">
    <property type="entry name" value="P-loop containing nucleoside triphosphate hydrolases"/>
    <property type="match status" value="1"/>
</dbReference>
<evidence type="ECO:0000256" key="4">
    <source>
        <dbReference type="ARBA" id="ARBA00022475"/>
    </source>
</evidence>
<feature type="binding site" evidence="16">
    <location>
        <begin position="438"/>
        <end position="445"/>
    </location>
    <ligand>
        <name>ATP</name>
        <dbReference type="ChEBI" id="CHEBI:30616"/>
    </ligand>
</feature>
<dbReference type="Pfam" id="PF13491">
    <property type="entry name" value="FtsK_4TM"/>
    <property type="match status" value="1"/>
</dbReference>
<evidence type="ECO:0000256" key="18">
    <source>
        <dbReference type="SAM" id="Phobius"/>
    </source>
</evidence>
<comment type="function">
    <text evidence="14">Essential cell division protein that coordinates cell division and chromosome segregation. The N-terminus is involved in assembly of the cell-division machinery. The C-terminus functions as a DNA motor that moves dsDNA in an ATP-dependent manner towards the dif recombination site, which is located within the replication terminus region. Translocation stops specifically at Xer-dif sites, where FtsK interacts with the Xer recombinase, allowing activation of chromosome unlinking by recombination. FtsK orienting polar sequences (KOPS) guide the direction of DNA translocation. FtsK can remove proteins from DNA as it translocates, but translocation stops specifically at XerCD-dif site, thereby preventing removal of XerC and XerD from dif.</text>
</comment>
<evidence type="ECO:0000313" key="20">
    <source>
        <dbReference type="EMBL" id="TGY35436.1"/>
    </source>
</evidence>
<evidence type="ECO:0000256" key="2">
    <source>
        <dbReference type="ARBA" id="ARBA00006474"/>
    </source>
</evidence>
<protein>
    <recommendedName>
        <fullName evidence="3">DNA translocase FtsK</fullName>
    </recommendedName>
</protein>
<dbReference type="SMART" id="SM00382">
    <property type="entry name" value="AAA"/>
    <property type="match status" value="1"/>
</dbReference>
<feature type="region of interest" description="Disordered" evidence="17">
    <location>
        <begin position="1"/>
        <end position="27"/>
    </location>
</feature>
<feature type="compositionally biased region" description="Basic and acidic residues" evidence="17">
    <location>
        <begin position="1"/>
        <end position="13"/>
    </location>
</feature>
<dbReference type="PANTHER" id="PTHR22683">
    <property type="entry name" value="SPORULATION PROTEIN RELATED"/>
    <property type="match status" value="1"/>
</dbReference>
<sequence length="786" mass="85164">MAKQVPERSKSPDNKAPSRKAASADNPRRQRLWRDLGVIAVAPALLYLVASLFTYSATDPGWSHTGSVVAPVHNMGGRVGAWVADVLLQLFGYIAFVLPVVLGALAWIAMFGLKREGKGEHDLDPALRLIGLVGFLIAGTGFMHLRLYNQVDVASAGGILGKLVGTSLTVGFGELGANLFVLVLLLASITLATGLSWFTVMEKIGRAVLALPPLLNRKKEQASEWQQTRALREERQEVRKVDAEVRAKREPVKIEPRPEPVLEKSDRAKRETQIPMFRGVNGDGSDVPPLALLDDPKPQPKGYDEETLETLSRQIEFKLKDFRIEAQVVGAYPGPVITRFEIEPAPGIKVSQISSLDKDIARGLSVKSVRVVDVIPGKSVVGLEIPNVTREMIYLSELLRSKEYDKSASVLTLALGKDIAGRPTVADLARMPHLLVAGTTGSGKSVAVNAMVLSLLYKASPKDLRMLMIDPKMLELSVYQGIPHLLAPVVTDMKEAANGLRWCVAEMERRYKLMSAVGVRNLAGFNKKVKDAQDAGQPLMDPLFKPNPELGEAPRPLETLPFIVIFIDEFADMMMIVGKKVEELIARLAQKARAAGIHLILATQRPSVDVITGLIKANIPTRIGFQVSSKIDSRTILDQSGAETLLGHGDMLYLPPGTALPDRVHGAFVSDEEVHRVVEHLKASGPADYISGVLDEVQMMGDGVVVGPGGLPEASGGAGDESDPLYDEALRIVTETRRASISGVQRRLKIGYNRAARLIEAMEAAGVVSPPEHNGDRSVLAPPPPK</sequence>
<dbReference type="GO" id="GO:0051301">
    <property type="term" value="P:cell division"/>
    <property type="evidence" value="ECO:0007669"/>
    <property type="project" value="UniProtKB-KW"/>
</dbReference>
<evidence type="ECO:0000256" key="11">
    <source>
        <dbReference type="ARBA" id="ARBA00023125"/>
    </source>
</evidence>
<keyword evidence="5" id="KW-0132">Cell division</keyword>
<evidence type="ECO:0000256" key="14">
    <source>
        <dbReference type="ARBA" id="ARBA00024784"/>
    </source>
</evidence>
<dbReference type="Gene3D" id="1.10.10.10">
    <property type="entry name" value="Winged helix-like DNA-binding domain superfamily/Winged helix DNA-binding domain"/>
    <property type="match status" value="1"/>
</dbReference>
<dbReference type="InterPro" id="IPR018541">
    <property type="entry name" value="Ftsk_gamma"/>
</dbReference>
<feature type="domain" description="FtsK" evidence="19">
    <location>
        <begin position="421"/>
        <end position="634"/>
    </location>
</feature>
<evidence type="ECO:0000256" key="10">
    <source>
        <dbReference type="ARBA" id="ARBA00022989"/>
    </source>
</evidence>
<dbReference type="Gene3D" id="3.30.980.40">
    <property type="match status" value="1"/>
</dbReference>
<keyword evidence="12 18" id="KW-0472">Membrane</keyword>
<evidence type="ECO:0000256" key="1">
    <source>
        <dbReference type="ARBA" id="ARBA00004651"/>
    </source>
</evidence>
<dbReference type="CDD" id="cd01127">
    <property type="entry name" value="TrwB_TraG_TraD_VirD4"/>
    <property type="match status" value="1"/>
</dbReference>
<keyword evidence="9 16" id="KW-0067">ATP-binding</keyword>
<evidence type="ECO:0000256" key="13">
    <source>
        <dbReference type="ARBA" id="ARBA00023306"/>
    </source>
</evidence>
<keyword evidence="6 18" id="KW-0812">Transmembrane</keyword>
<evidence type="ECO:0000256" key="5">
    <source>
        <dbReference type="ARBA" id="ARBA00022618"/>
    </source>
</evidence>